<dbReference type="SUPFAM" id="SSF103473">
    <property type="entry name" value="MFS general substrate transporter"/>
    <property type="match status" value="1"/>
</dbReference>
<dbReference type="InterPro" id="IPR020846">
    <property type="entry name" value="MFS_dom"/>
</dbReference>
<accession>A0A8X6N3N7</accession>
<dbReference type="PANTHER" id="PTHR11360:SF303">
    <property type="entry name" value="MAJOR FACILITATOR SUPERFAMILY (MFS) PROFILE DOMAIN-CONTAINING PROTEIN"/>
    <property type="match status" value="1"/>
</dbReference>
<evidence type="ECO:0000313" key="5">
    <source>
        <dbReference type="Proteomes" id="UP000887013"/>
    </source>
</evidence>
<dbReference type="GO" id="GO:0008028">
    <property type="term" value="F:monocarboxylic acid transmembrane transporter activity"/>
    <property type="evidence" value="ECO:0007669"/>
    <property type="project" value="TreeGrafter"/>
</dbReference>
<reference evidence="4" key="1">
    <citation type="submission" date="2020-08" db="EMBL/GenBank/DDBJ databases">
        <title>Multicomponent nature underlies the extraordinary mechanical properties of spider dragline silk.</title>
        <authorList>
            <person name="Kono N."/>
            <person name="Nakamura H."/>
            <person name="Mori M."/>
            <person name="Yoshida Y."/>
            <person name="Ohtoshi R."/>
            <person name="Malay A.D."/>
            <person name="Moran D.A.P."/>
            <person name="Tomita M."/>
            <person name="Numata K."/>
            <person name="Arakawa K."/>
        </authorList>
    </citation>
    <scope>NUCLEOTIDE SEQUENCE</scope>
</reference>
<feature type="transmembrane region" description="Helical" evidence="2">
    <location>
        <begin position="495"/>
        <end position="514"/>
    </location>
</feature>
<evidence type="ECO:0000256" key="1">
    <source>
        <dbReference type="ARBA" id="ARBA00004141"/>
    </source>
</evidence>
<feature type="domain" description="Major facilitator superfamily (MFS) profile" evidence="3">
    <location>
        <begin position="457"/>
        <end position="645"/>
    </location>
</feature>
<protein>
    <submittedName>
        <fullName evidence="4">Monocarboxylate transporter 12-B</fullName>
    </submittedName>
</protein>
<dbReference type="EMBL" id="BMAW01099999">
    <property type="protein sequence ID" value="GFS92921.1"/>
    <property type="molecule type" value="Genomic_DNA"/>
</dbReference>
<feature type="transmembrane region" description="Helical" evidence="2">
    <location>
        <begin position="526"/>
        <end position="549"/>
    </location>
</feature>
<dbReference type="InterPro" id="IPR050327">
    <property type="entry name" value="Proton-linked_MCT"/>
</dbReference>
<feature type="transmembrane region" description="Helical" evidence="2">
    <location>
        <begin position="582"/>
        <end position="605"/>
    </location>
</feature>
<dbReference type="AlphaFoldDB" id="A0A8X6N3N7"/>
<feature type="transmembrane region" description="Helical" evidence="2">
    <location>
        <begin position="611"/>
        <end position="637"/>
    </location>
</feature>
<keyword evidence="5" id="KW-1185">Reference proteome</keyword>
<dbReference type="InterPro" id="IPR011701">
    <property type="entry name" value="MFS"/>
</dbReference>
<feature type="transmembrane region" description="Helical" evidence="2">
    <location>
        <begin position="130"/>
        <end position="149"/>
    </location>
</feature>
<dbReference type="InterPro" id="IPR036259">
    <property type="entry name" value="MFS_trans_sf"/>
</dbReference>
<sequence>MSQSNDLTNKTRKLFLCFRRDTARIAFLEQGAEFTGRLPSKDSHLLENSFVRMGRADGASSWLIAAACCFINMMMYGMTRLSGVLFVASVPRYGVGREEASFPYTFANFIRNTAGPLVGYLGHRLGVRPVTTFGCFLAAIGVGTCFFAENIGTITVLWGTVFGLGFGLGNILLPVKINQYFDKYRATASGISFSGACLGSFLLPPIVEVLMDIYGLSGTFLILAGLVLNCVPAALLLRKPDFVIQSSKSYKEQPLSEKQSITSGKKVKLYTAENASATLDALKAKSAEVMPKVLGPIPLTYEERIKRLSTQTLLSNYSIRMSNPDPLDFEEILQNSKGRRKVDQEALDCEISSVASSATDQDSVFAKDYVTSPDVKDVYSVPIPRTLSDGSVVPMPHINLGYQYSRSFNDLYDNNIYQRDVNDDYIRKGSCHTSISCAPSAEKESFLDSFSVISDPIFVLIAITNALYNFTFICMVTVIVDFSRDVNVGLSNEKYILMSLSVGDLAGRLGLGWITDNGYMTRSGFAALCFLCQGITTAAIAWSSGFLMLVSLATLYGFSEAGLIVIFPLIVAEFIEEEKQTVAIPCTHFLAGPLCLTVAPLIGYFREDGGSYGYIFFGIGIISVVCCIAWLLAPCILKCRKRAKE</sequence>
<feature type="transmembrane region" description="Helical" evidence="2">
    <location>
        <begin position="187"/>
        <end position="207"/>
    </location>
</feature>
<feature type="transmembrane region" description="Helical" evidence="2">
    <location>
        <begin position="457"/>
        <end position="480"/>
    </location>
</feature>
<dbReference type="GO" id="GO:0016020">
    <property type="term" value="C:membrane"/>
    <property type="evidence" value="ECO:0007669"/>
    <property type="project" value="UniProtKB-SubCell"/>
</dbReference>
<feature type="transmembrane region" description="Helical" evidence="2">
    <location>
        <begin position="213"/>
        <end position="237"/>
    </location>
</feature>
<evidence type="ECO:0000313" key="4">
    <source>
        <dbReference type="EMBL" id="GFS92921.1"/>
    </source>
</evidence>
<dbReference type="Proteomes" id="UP000887013">
    <property type="component" value="Unassembled WGS sequence"/>
</dbReference>
<dbReference type="PANTHER" id="PTHR11360">
    <property type="entry name" value="MONOCARBOXYLATE TRANSPORTER"/>
    <property type="match status" value="1"/>
</dbReference>
<feature type="transmembrane region" description="Helical" evidence="2">
    <location>
        <begin position="59"/>
        <end position="76"/>
    </location>
</feature>
<gene>
    <name evidence="4" type="primary">slc16a12b</name>
    <name evidence="4" type="ORF">NPIL_471861</name>
</gene>
<comment type="subcellular location">
    <subcellularLocation>
        <location evidence="1">Membrane</location>
        <topology evidence="1">Multi-pass membrane protein</topology>
    </subcellularLocation>
</comment>
<feature type="transmembrane region" description="Helical" evidence="2">
    <location>
        <begin position="555"/>
        <end position="575"/>
    </location>
</feature>
<name>A0A8X6N3N7_NEPPI</name>
<dbReference type="Pfam" id="PF07690">
    <property type="entry name" value="MFS_1"/>
    <property type="match status" value="1"/>
</dbReference>
<dbReference type="Gene3D" id="1.20.1250.20">
    <property type="entry name" value="MFS general substrate transporter like domains"/>
    <property type="match status" value="2"/>
</dbReference>
<evidence type="ECO:0000256" key="2">
    <source>
        <dbReference type="SAM" id="Phobius"/>
    </source>
</evidence>
<evidence type="ECO:0000259" key="3">
    <source>
        <dbReference type="PROSITE" id="PS50850"/>
    </source>
</evidence>
<keyword evidence="2" id="KW-0472">Membrane</keyword>
<dbReference type="OrthoDB" id="2213137at2759"/>
<proteinExistence type="predicted"/>
<feature type="transmembrane region" description="Helical" evidence="2">
    <location>
        <begin position="155"/>
        <end position="175"/>
    </location>
</feature>
<dbReference type="PROSITE" id="PS50850">
    <property type="entry name" value="MFS"/>
    <property type="match status" value="1"/>
</dbReference>
<comment type="caution">
    <text evidence="4">The sequence shown here is derived from an EMBL/GenBank/DDBJ whole genome shotgun (WGS) entry which is preliminary data.</text>
</comment>
<keyword evidence="2" id="KW-0812">Transmembrane</keyword>
<organism evidence="4 5">
    <name type="scientific">Nephila pilipes</name>
    <name type="common">Giant wood spider</name>
    <name type="synonym">Nephila maculata</name>
    <dbReference type="NCBI Taxonomy" id="299642"/>
    <lineage>
        <taxon>Eukaryota</taxon>
        <taxon>Metazoa</taxon>
        <taxon>Ecdysozoa</taxon>
        <taxon>Arthropoda</taxon>
        <taxon>Chelicerata</taxon>
        <taxon>Arachnida</taxon>
        <taxon>Araneae</taxon>
        <taxon>Araneomorphae</taxon>
        <taxon>Entelegynae</taxon>
        <taxon>Araneoidea</taxon>
        <taxon>Nephilidae</taxon>
        <taxon>Nephila</taxon>
    </lineage>
</organism>
<keyword evidence="2" id="KW-1133">Transmembrane helix</keyword>